<feature type="chain" id="PRO_5010985040" description="ORC1/DEAH AAA+ ATPase domain-containing protein" evidence="3">
    <location>
        <begin position="26"/>
        <end position="825"/>
    </location>
</feature>
<keyword evidence="6" id="KW-1185">Reference proteome</keyword>
<dbReference type="GO" id="GO:0016887">
    <property type="term" value="F:ATP hydrolysis activity"/>
    <property type="evidence" value="ECO:0007669"/>
    <property type="project" value="InterPro"/>
</dbReference>
<dbReference type="EMBL" id="CP019343">
    <property type="protein sequence ID" value="ARN75745.1"/>
    <property type="molecule type" value="Genomic_DNA"/>
</dbReference>
<feature type="signal peptide" evidence="3">
    <location>
        <begin position="1"/>
        <end position="25"/>
    </location>
</feature>
<evidence type="ECO:0000256" key="2">
    <source>
        <dbReference type="SAM" id="Phobius"/>
    </source>
</evidence>
<dbReference type="STRING" id="716816.BST96_17510"/>
<feature type="transmembrane region" description="Helical" evidence="2">
    <location>
        <begin position="312"/>
        <end position="330"/>
    </location>
</feature>
<organism evidence="5 6">
    <name type="scientific">Oceanicoccus sagamiensis</name>
    <dbReference type="NCBI Taxonomy" id="716816"/>
    <lineage>
        <taxon>Bacteria</taxon>
        <taxon>Pseudomonadati</taxon>
        <taxon>Pseudomonadota</taxon>
        <taxon>Gammaproteobacteria</taxon>
        <taxon>Cellvibrionales</taxon>
        <taxon>Spongiibacteraceae</taxon>
        <taxon>Oceanicoccus</taxon>
    </lineage>
</organism>
<dbReference type="KEGG" id="osg:BST96_17510"/>
<feature type="transmembrane region" description="Helical" evidence="2">
    <location>
        <begin position="225"/>
        <end position="243"/>
    </location>
</feature>
<protein>
    <recommendedName>
        <fullName evidence="4">ORC1/DEAH AAA+ ATPase domain-containing protein</fullName>
    </recommendedName>
</protein>
<evidence type="ECO:0000259" key="4">
    <source>
        <dbReference type="Pfam" id="PF13401"/>
    </source>
</evidence>
<dbReference type="OrthoDB" id="5289454at2"/>
<dbReference type="Proteomes" id="UP000193450">
    <property type="component" value="Chromosome"/>
</dbReference>
<keyword evidence="2" id="KW-1133">Transmembrane helix</keyword>
<proteinExistence type="predicted"/>
<dbReference type="InterPro" id="IPR049945">
    <property type="entry name" value="AAA_22"/>
</dbReference>
<gene>
    <name evidence="5" type="ORF">BST96_17510</name>
</gene>
<keyword evidence="2" id="KW-0472">Membrane</keyword>
<name>A0A1X9NIS9_9GAMM</name>
<feature type="transmembrane region" description="Helical" evidence="2">
    <location>
        <begin position="350"/>
        <end position="367"/>
    </location>
</feature>
<evidence type="ECO:0000313" key="5">
    <source>
        <dbReference type="EMBL" id="ARN75745.1"/>
    </source>
</evidence>
<feature type="transmembrane region" description="Helical" evidence="2">
    <location>
        <begin position="379"/>
        <end position="399"/>
    </location>
</feature>
<feature type="compositionally biased region" description="Polar residues" evidence="1">
    <location>
        <begin position="465"/>
        <end position="479"/>
    </location>
</feature>
<keyword evidence="2" id="KW-0812">Transmembrane</keyword>
<dbReference type="Gene3D" id="3.40.50.300">
    <property type="entry name" value="P-loop containing nucleotide triphosphate hydrolases"/>
    <property type="match status" value="1"/>
</dbReference>
<dbReference type="SUPFAM" id="SSF52540">
    <property type="entry name" value="P-loop containing nucleoside triphosphate hydrolases"/>
    <property type="match status" value="1"/>
</dbReference>
<evidence type="ECO:0000256" key="3">
    <source>
        <dbReference type="SAM" id="SignalP"/>
    </source>
</evidence>
<feature type="domain" description="ORC1/DEAH AAA+ ATPase" evidence="4">
    <location>
        <begin position="510"/>
        <end position="618"/>
    </location>
</feature>
<feature type="transmembrane region" description="Helical" evidence="2">
    <location>
        <begin position="281"/>
        <end position="300"/>
    </location>
</feature>
<evidence type="ECO:0000313" key="6">
    <source>
        <dbReference type="Proteomes" id="UP000193450"/>
    </source>
</evidence>
<accession>A0A1X9NIS9</accession>
<dbReference type="RefSeq" id="WP_085759937.1">
    <property type="nucleotide sequence ID" value="NZ_CP019343.1"/>
</dbReference>
<dbReference type="Pfam" id="PF13401">
    <property type="entry name" value="AAA_22"/>
    <property type="match status" value="1"/>
</dbReference>
<evidence type="ECO:0000256" key="1">
    <source>
        <dbReference type="SAM" id="MobiDB-lite"/>
    </source>
</evidence>
<sequence length="825" mass="93300">MPIRPVYLLASLLIALLTLSAMVYAAPAGQQQSLLVTPSASAETNTASELAIKQNLAPAKTANKGSPNRKEQLANFKQQLANFKVSTNDANNYFEQLRDEVRMRLWQFEMALDSANGVYDAAIVDTAQLESDHPGFAKAMYQLPKGIVTVDQLYNDLLELYAVRNGALQLVSSARRQQATGAALMGMQELRSEFDLIKLNLRYQTLKLPQAYLQLQDMLIQAPVALLWIVIQFLLVILVFRWWRNWLPGTLQKMRASLLSIRPRTQEVVSRLRGLWYVDQVRAPIEWLLLFGFLFSLLQFDGLEFVRETAAIIVQWVLFAWIAVVLLNALAARGAGGLAGETAKLRLHSMRLIAIWLMLLGLSVDLVDNLVGDAALISWIWRIFQLLTFPLVFRLLSIWHMELYIRLQRESEPEVPEDIYAAQRGVKRWLGSAKVGSLLLTSWLRSSLLKRIDNLDASGAAGSDKTANNEEQLEPTSSDIHQALRHSDEVLPRYSRTERRQLIERINADESGVVSIVGERGIGKSLFLNQVAEAHNHNSIRIDCRRGSFDIVSAEFLRQLGLSDIEATDDIINEALSKQDIRLVAIHNIHLLARPVMGGLTELAKLTDLFVRVNVPLIWAMSVDRYAYHFMNQARADYYVAESIIHLRSWTEEQIGDLIEKRCESAGIEPDFSKVRVPRQHMDTEQDVIEERNRAGIYAMISSLSRGNPSIAMRLFAECLRVDNKGKLRVSLPANLDAQSLENASINMLLVLRVIAQSELISIADIKRNLRFDQPVIEATLNFTVLAGWVEHQDGLYRITWPWFRTITRILARKNLLAGVREEAV</sequence>
<reference evidence="5 6" key="1">
    <citation type="submission" date="2016-11" db="EMBL/GenBank/DDBJ databases">
        <title>Trade-off between light-utilization and light-protection in marine flavobacteria.</title>
        <authorList>
            <person name="Kumagai Y."/>
        </authorList>
    </citation>
    <scope>NUCLEOTIDE SEQUENCE [LARGE SCALE GENOMIC DNA]</scope>
    <source>
        <strain evidence="5 6">NBRC 107125</strain>
    </source>
</reference>
<dbReference type="AlphaFoldDB" id="A0A1X9NIS9"/>
<dbReference type="InterPro" id="IPR027417">
    <property type="entry name" value="P-loop_NTPase"/>
</dbReference>
<keyword evidence="3" id="KW-0732">Signal</keyword>
<feature type="region of interest" description="Disordered" evidence="1">
    <location>
        <begin position="460"/>
        <end position="479"/>
    </location>
</feature>